<accession>A0AAD7WSS7</accession>
<evidence type="ECO:0000313" key="2">
    <source>
        <dbReference type="EMBL" id="KAJ8407683.1"/>
    </source>
</evidence>
<feature type="region of interest" description="Disordered" evidence="1">
    <location>
        <begin position="1"/>
        <end position="75"/>
    </location>
</feature>
<proteinExistence type="predicted"/>
<keyword evidence="3" id="KW-1185">Reference proteome</keyword>
<feature type="compositionally biased region" description="Basic and acidic residues" evidence="1">
    <location>
        <begin position="24"/>
        <end position="33"/>
    </location>
</feature>
<evidence type="ECO:0000256" key="1">
    <source>
        <dbReference type="SAM" id="MobiDB-lite"/>
    </source>
</evidence>
<evidence type="ECO:0000313" key="3">
    <source>
        <dbReference type="Proteomes" id="UP001221898"/>
    </source>
</evidence>
<comment type="caution">
    <text evidence="2">The sequence shown here is derived from an EMBL/GenBank/DDBJ whole genome shotgun (WGS) entry which is preliminary data.</text>
</comment>
<name>A0AAD7WSS7_9TELE</name>
<reference evidence="2" key="1">
    <citation type="journal article" date="2023" name="Science">
        <title>Genome structures resolve the early diversification of teleost fishes.</title>
        <authorList>
            <person name="Parey E."/>
            <person name="Louis A."/>
            <person name="Montfort J."/>
            <person name="Bouchez O."/>
            <person name="Roques C."/>
            <person name="Iampietro C."/>
            <person name="Lluch J."/>
            <person name="Castinel A."/>
            <person name="Donnadieu C."/>
            <person name="Desvignes T."/>
            <person name="Floi Bucao C."/>
            <person name="Jouanno E."/>
            <person name="Wen M."/>
            <person name="Mejri S."/>
            <person name="Dirks R."/>
            <person name="Jansen H."/>
            <person name="Henkel C."/>
            <person name="Chen W.J."/>
            <person name="Zahm M."/>
            <person name="Cabau C."/>
            <person name="Klopp C."/>
            <person name="Thompson A.W."/>
            <person name="Robinson-Rechavi M."/>
            <person name="Braasch I."/>
            <person name="Lecointre G."/>
            <person name="Bobe J."/>
            <person name="Postlethwait J.H."/>
            <person name="Berthelot C."/>
            <person name="Roest Crollius H."/>
            <person name="Guiguen Y."/>
        </authorList>
    </citation>
    <scope>NUCLEOTIDE SEQUENCE</scope>
    <source>
        <strain evidence="2">NC1722</strain>
    </source>
</reference>
<dbReference type="Proteomes" id="UP001221898">
    <property type="component" value="Unassembled WGS sequence"/>
</dbReference>
<dbReference type="AlphaFoldDB" id="A0AAD7WSS7"/>
<organism evidence="2 3">
    <name type="scientific">Aldrovandia affinis</name>
    <dbReference type="NCBI Taxonomy" id="143900"/>
    <lineage>
        <taxon>Eukaryota</taxon>
        <taxon>Metazoa</taxon>
        <taxon>Chordata</taxon>
        <taxon>Craniata</taxon>
        <taxon>Vertebrata</taxon>
        <taxon>Euteleostomi</taxon>
        <taxon>Actinopterygii</taxon>
        <taxon>Neopterygii</taxon>
        <taxon>Teleostei</taxon>
        <taxon>Notacanthiformes</taxon>
        <taxon>Halosauridae</taxon>
        <taxon>Aldrovandia</taxon>
    </lineage>
</organism>
<dbReference type="EMBL" id="JAINUG010000038">
    <property type="protein sequence ID" value="KAJ8407683.1"/>
    <property type="molecule type" value="Genomic_DNA"/>
</dbReference>
<sequence length="170" mass="18332">MKANLARGMFNHGRKEFGAQSVQERNRGDEAVRLAEPPPQSGNGNQSAALRQGEAGRGWEVSDREGGRSAPAMGIGHVTVGGRSFLFSCYVTLGKVLGEGCKSSGGRSPGEFAISKHDRRETPRLEASKCAVSSWHAKETLSRPAAYSFQNEVLPDGVTQETRDCADLRR</sequence>
<gene>
    <name evidence="2" type="ORF">AAFF_G00275400</name>
</gene>
<protein>
    <submittedName>
        <fullName evidence="2">Uncharacterized protein</fullName>
    </submittedName>
</protein>